<dbReference type="PRINTS" id="PR00740">
    <property type="entry name" value="GLHYDRLASE27"/>
</dbReference>
<comment type="caution">
    <text evidence="8">The sequence shown here is derived from an EMBL/GenBank/DDBJ whole genome shotgun (WGS) entry which is preliminary data.</text>
</comment>
<dbReference type="InterPro" id="IPR013780">
    <property type="entry name" value="Glyco_hydro_b"/>
</dbReference>
<dbReference type="PROSITE" id="PS00512">
    <property type="entry name" value="ALPHA_GALACTOSIDASE"/>
    <property type="match status" value="1"/>
</dbReference>
<evidence type="ECO:0000256" key="4">
    <source>
        <dbReference type="ARBA" id="ARBA00023295"/>
    </source>
</evidence>
<keyword evidence="5" id="KW-1015">Disulfide bond</keyword>
<evidence type="ECO:0000256" key="2">
    <source>
        <dbReference type="ARBA" id="ARBA00022729"/>
    </source>
</evidence>
<keyword evidence="2 6" id="KW-0732">Signal</keyword>
<dbReference type="PANTHER" id="PTHR11452:SF75">
    <property type="entry name" value="ALPHA-GALACTOSIDASE MEL1"/>
    <property type="match status" value="1"/>
</dbReference>
<accession>A0ABV3QEL8</accession>
<organism evidence="8 9">
    <name type="scientific">Rhodanobacter lycopersici</name>
    <dbReference type="NCBI Taxonomy" id="3162487"/>
    <lineage>
        <taxon>Bacteria</taxon>
        <taxon>Pseudomonadati</taxon>
        <taxon>Pseudomonadota</taxon>
        <taxon>Gammaproteobacteria</taxon>
        <taxon>Lysobacterales</taxon>
        <taxon>Rhodanobacteraceae</taxon>
        <taxon>Rhodanobacter</taxon>
    </lineage>
</organism>
<evidence type="ECO:0000256" key="6">
    <source>
        <dbReference type="SAM" id="SignalP"/>
    </source>
</evidence>
<dbReference type="PANTHER" id="PTHR11452">
    <property type="entry name" value="ALPHA-GALACTOSIDASE/ALPHA-N-ACETYLGALACTOSAMINIDASE"/>
    <property type="match status" value="1"/>
</dbReference>
<reference evidence="8 9" key="1">
    <citation type="submission" date="2024-06" db="EMBL/GenBank/DDBJ databases">
        <authorList>
            <person name="Woo H."/>
        </authorList>
    </citation>
    <scope>NUCLEOTIDE SEQUENCE [LARGE SCALE GENOMIC DNA]</scope>
    <source>
        <strain evidence="8 9">Si-c</strain>
    </source>
</reference>
<dbReference type="RefSeq" id="WP_367854300.1">
    <property type="nucleotide sequence ID" value="NZ_JBFOHK010000002.1"/>
</dbReference>
<dbReference type="Gene3D" id="2.60.40.1180">
    <property type="entry name" value="Golgi alpha-mannosidase II"/>
    <property type="match status" value="1"/>
</dbReference>
<dbReference type="Proteomes" id="UP001556220">
    <property type="component" value="Unassembled WGS sequence"/>
</dbReference>
<comment type="similarity">
    <text evidence="1 5">Belongs to the glycosyl hydrolase 27 family.</text>
</comment>
<dbReference type="GO" id="GO:0016798">
    <property type="term" value="F:hydrolase activity, acting on glycosyl bonds"/>
    <property type="evidence" value="ECO:0007669"/>
    <property type="project" value="UniProtKB-KW"/>
</dbReference>
<comment type="catalytic activity">
    <reaction evidence="5">
        <text>Hydrolysis of terminal, non-reducing alpha-D-galactose residues in alpha-D-galactosides, including galactose oligosaccharides, galactomannans and galactolipids.</text>
        <dbReference type="EC" id="3.2.1.22"/>
    </reaction>
</comment>
<dbReference type="EC" id="3.2.1.22" evidence="5"/>
<dbReference type="Pfam" id="PF17801">
    <property type="entry name" value="Melibiase_C"/>
    <property type="match status" value="1"/>
</dbReference>
<evidence type="ECO:0000259" key="7">
    <source>
        <dbReference type="Pfam" id="PF17801"/>
    </source>
</evidence>
<feature type="chain" id="PRO_5047537338" description="Alpha-galactosidase" evidence="6">
    <location>
        <begin position="27"/>
        <end position="400"/>
    </location>
</feature>
<evidence type="ECO:0000256" key="1">
    <source>
        <dbReference type="ARBA" id="ARBA00009743"/>
    </source>
</evidence>
<feature type="domain" description="Alpha galactosidase C-terminal" evidence="7">
    <location>
        <begin position="320"/>
        <end position="393"/>
    </location>
</feature>
<keyword evidence="4 5" id="KW-0326">Glycosidase</keyword>
<keyword evidence="3 5" id="KW-0378">Hydrolase</keyword>
<dbReference type="CDD" id="cd14792">
    <property type="entry name" value="GH27"/>
    <property type="match status" value="1"/>
</dbReference>
<evidence type="ECO:0000313" key="8">
    <source>
        <dbReference type="EMBL" id="MEW9572250.1"/>
    </source>
</evidence>
<dbReference type="EMBL" id="JBFOHK010000002">
    <property type="protein sequence ID" value="MEW9572250.1"/>
    <property type="molecule type" value="Genomic_DNA"/>
</dbReference>
<feature type="signal peptide" evidence="6">
    <location>
        <begin position="1"/>
        <end position="26"/>
    </location>
</feature>
<evidence type="ECO:0000256" key="3">
    <source>
        <dbReference type="ARBA" id="ARBA00022801"/>
    </source>
</evidence>
<dbReference type="Gene3D" id="3.20.20.70">
    <property type="entry name" value="Aldolase class I"/>
    <property type="match status" value="1"/>
</dbReference>
<proteinExistence type="inferred from homology"/>
<evidence type="ECO:0000256" key="5">
    <source>
        <dbReference type="RuleBase" id="RU361168"/>
    </source>
</evidence>
<evidence type="ECO:0000313" key="9">
    <source>
        <dbReference type="Proteomes" id="UP001556220"/>
    </source>
</evidence>
<dbReference type="InterPro" id="IPR017853">
    <property type="entry name" value="GH"/>
</dbReference>
<dbReference type="SUPFAM" id="SSF51011">
    <property type="entry name" value="Glycosyl hydrolase domain"/>
    <property type="match status" value="1"/>
</dbReference>
<dbReference type="Pfam" id="PF16499">
    <property type="entry name" value="Melibiase_2"/>
    <property type="match status" value="1"/>
</dbReference>
<dbReference type="InterPro" id="IPR013785">
    <property type="entry name" value="Aldolase_TIM"/>
</dbReference>
<sequence length="400" mass="43750">MRKRQRSMFRRLGLSCLLIWPLFAMAATANNAAPTPPMGWNSWNHFGAKVTADDVRHAADELVASGMAAAGYRYVIIDDGWQGSRDANGVLHPNAKFPDMKALADYVHGKGLKFGIYSSPGEHTCGGFTGSYGHEAQDAKTFAGWGVDYLKYDLCSFRTRLKGKSLADQTAMMQAAYRKMHEALEATGRPVVYALCSYGWGRVWEWGAEVGANLWRSTIDIEPGYQSMMFNAQAQQGLERWAGPGHWNDPDMLEIGNQGMDNPDMERTHMSLWALLAAPLIAGNDLAAMSGDTRSVLTNPEVLAVDQDSRGAQGRRVWQEGPVQLWAKPLADGTLAVGLVNTLDHPLDATLDFKALGLAGAVPARDLWQRRDLGLIDATHTFDVPAFGVVLLKMGKSATH</sequence>
<gene>
    <name evidence="8" type="ORF">ABQJ54_10850</name>
</gene>
<protein>
    <recommendedName>
        <fullName evidence="5">Alpha-galactosidase</fullName>
        <ecNumber evidence="5">3.2.1.22</ecNumber>
    </recommendedName>
    <alternativeName>
        <fullName evidence="5">Melibiase</fullName>
    </alternativeName>
</protein>
<dbReference type="InterPro" id="IPR002241">
    <property type="entry name" value="Glyco_hydro_27"/>
</dbReference>
<dbReference type="InterPro" id="IPR000111">
    <property type="entry name" value="Glyco_hydro_27/36_CS"/>
</dbReference>
<name>A0ABV3QEL8_9GAMM</name>
<dbReference type="SUPFAM" id="SSF51445">
    <property type="entry name" value="(Trans)glycosidases"/>
    <property type="match status" value="1"/>
</dbReference>
<keyword evidence="9" id="KW-1185">Reference proteome</keyword>
<dbReference type="InterPro" id="IPR041233">
    <property type="entry name" value="Melibiase_C"/>
</dbReference>